<name>A0A834TW83_9FABA</name>
<reference evidence="1" key="1">
    <citation type="submission" date="2020-09" db="EMBL/GenBank/DDBJ databases">
        <title>Genome-Enabled Discovery of Anthraquinone Biosynthesis in Senna tora.</title>
        <authorList>
            <person name="Kang S.-H."/>
            <person name="Pandey R.P."/>
            <person name="Lee C.-M."/>
            <person name="Sim J.-S."/>
            <person name="Jeong J.-T."/>
            <person name="Choi B.-S."/>
            <person name="Jung M."/>
            <person name="Ginzburg D."/>
            <person name="Zhao K."/>
            <person name="Won S.Y."/>
            <person name="Oh T.-J."/>
            <person name="Yu Y."/>
            <person name="Kim N.-H."/>
            <person name="Lee O.R."/>
            <person name="Lee T.-H."/>
            <person name="Bashyal P."/>
            <person name="Kim T.-S."/>
            <person name="Lee W.-H."/>
            <person name="Kawkins C."/>
            <person name="Kim C.-K."/>
            <person name="Kim J.S."/>
            <person name="Ahn B.O."/>
            <person name="Rhee S.Y."/>
            <person name="Sohng J.K."/>
        </authorList>
    </citation>
    <scope>NUCLEOTIDE SEQUENCE</scope>
    <source>
        <tissue evidence="1">Leaf</tissue>
    </source>
</reference>
<organism evidence="1 2">
    <name type="scientific">Senna tora</name>
    <dbReference type="NCBI Taxonomy" id="362788"/>
    <lineage>
        <taxon>Eukaryota</taxon>
        <taxon>Viridiplantae</taxon>
        <taxon>Streptophyta</taxon>
        <taxon>Embryophyta</taxon>
        <taxon>Tracheophyta</taxon>
        <taxon>Spermatophyta</taxon>
        <taxon>Magnoliopsida</taxon>
        <taxon>eudicotyledons</taxon>
        <taxon>Gunneridae</taxon>
        <taxon>Pentapetalae</taxon>
        <taxon>rosids</taxon>
        <taxon>fabids</taxon>
        <taxon>Fabales</taxon>
        <taxon>Fabaceae</taxon>
        <taxon>Caesalpinioideae</taxon>
        <taxon>Cassia clade</taxon>
        <taxon>Senna</taxon>
    </lineage>
</organism>
<sequence length="34" mass="3674">MTIGFIILQNRDGGNGKGKQPVAFFEVSKVTSSF</sequence>
<keyword evidence="2" id="KW-1185">Reference proteome</keyword>
<dbReference type="EMBL" id="JAAIUW010000006">
    <property type="protein sequence ID" value="KAF7829202.1"/>
    <property type="molecule type" value="Genomic_DNA"/>
</dbReference>
<dbReference type="Proteomes" id="UP000634136">
    <property type="component" value="Unassembled WGS sequence"/>
</dbReference>
<proteinExistence type="predicted"/>
<comment type="caution">
    <text evidence="1">The sequence shown here is derived from an EMBL/GenBank/DDBJ whole genome shotgun (WGS) entry which is preliminary data.</text>
</comment>
<evidence type="ECO:0000313" key="2">
    <source>
        <dbReference type="Proteomes" id="UP000634136"/>
    </source>
</evidence>
<evidence type="ECO:0000313" key="1">
    <source>
        <dbReference type="EMBL" id="KAF7829202.1"/>
    </source>
</evidence>
<gene>
    <name evidence="1" type="ORF">G2W53_020366</name>
</gene>
<protein>
    <submittedName>
        <fullName evidence="1">Uncharacterized protein</fullName>
    </submittedName>
</protein>
<accession>A0A834TW83</accession>
<dbReference type="AlphaFoldDB" id="A0A834TW83"/>